<evidence type="ECO:0000313" key="1">
    <source>
        <dbReference type="EMBL" id="CAF4224098.1"/>
    </source>
</evidence>
<comment type="caution">
    <text evidence="2">The sequence shown here is derived from an EMBL/GenBank/DDBJ whole genome shotgun (WGS) entry which is preliminary data.</text>
</comment>
<evidence type="ECO:0000313" key="3">
    <source>
        <dbReference type="Proteomes" id="UP000681720"/>
    </source>
</evidence>
<proteinExistence type="predicted"/>
<protein>
    <submittedName>
        <fullName evidence="2">Uncharacterized protein</fullName>
    </submittedName>
</protein>
<dbReference type="Proteomes" id="UP000676336">
    <property type="component" value="Unassembled WGS sequence"/>
</dbReference>
<dbReference type="Proteomes" id="UP000681720">
    <property type="component" value="Unassembled WGS sequence"/>
</dbReference>
<accession>A0A8S2STA4</accession>
<evidence type="ECO:0000313" key="2">
    <source>
        <dbReference type="EMBL" id="CAF4239977.1"/>
    </source>
</evidence>
<feature type="non-terminal residue" evidence="2">
    <location>
        <position position="1"/>
    </location>
</feature>
<name>A0A8S2STA4_9BILA</name>
<sequence length="51" mass="6074">DLVSHIDRVRQQFRAAKQARQMATEQEDTITIQLDWSENFKLEQARQEKGE</sequence>
<dbReference type="EMBL" id="CAJOBJ010025198">
    <property type="protein sequence ID" value="CAF4239977.1"/>
    <property type="molecule type" value="Genomic_DNA"/>
</dbReference>
<reference evidence="2" key="1">
    <citation type="submission" date="2021-02" db="EMBL/GenBank/DDBJ databases">
        <authorList>
            <person name="Nowell W R."/>
        </authorList>
    </citation>
    <scope>NUCLEOTIDE SEQUENCE</scope>
</reference>
<organism evidence="2 3">
    <name type="scientific">Rotaria magnacalcarata</name>
    <dbReference type="NCBI Taxonomy" id="392030"/>
    <lineage>
        <taxon>Eukaryota</taxon>
        <taxon>Metazoa</taxon>
        <taxon>Spiralia</taxon>
        <taxon>Gnathifera</taxon>
        <taxon>Rotifera</taxon>
        <taxon>Eurotatoria</taxon>
        <taxon>Bdelloidea</taxon>
        <taxon>Philodinida</taxon>
        <taxon>Philodinidae</taxon>
        <taxon>Rotaria</taxon>
    </lineage>
</organism>
<gene>
    <name evidence="2" type="ORF">GIL414_LOCUS23216</name>
    <name evidence="1" type="ORF">SMN809_LOCUS22848</name>
</gene>
<dbReference type="EMBL" id="CAJOBI010022317">
    <property type="protein sequence ID" value="CAF4224098.1"/>
    <property type="molecule type" value="Genomic_DNA"/>
</dbReference>
<dbReference type="AlphaFoldDB" id="A0A8S2STA4"/>